<evidence type="ECO:0000313" key="8">
    <source>
        <dbReference type="EMBL" id="PFH51048.1"/>
    </source>
</evidence>
<feature type="region of interest" description="Disordered" evidence="6">
    <location>
        <begin position="1"/>
        <end position="21"/>
    </location>
</feature>
<sequence length="389" mass="44079">MSLISPSSHPKGPAKLGPRRNESNVIYANPLPLLFETPQYKTTNFNSPGLGLSINFVNPHCEGVLDSLTRSIWVTDSQHSLILWRRGFFGKGLLSRSEPSWLSRQRNTTVGKRLTSEELTARRRAERKQFKIDRARAIAAIAEEAEALFASEGRIIIPALSGPAIPSAATWRSDQSMGINEEMNEVSIPLYKDDEPQVNAEHLQLTLQEAFFLSWNLDCLSILDPQTVNSLTLQQTWLAFQRVHCPPGLSVVSFDNPFLVYFSVYNHYRSLGWVVKGGVKFCVDYLLYKRGPVFAHAEFAIIICPIYEDPDDQACSPFTLQNTEPLTWSWLSTINRVNSQVQKTLILTYVTIPARSRVSLDLLESPRCLAHYSVREVILRRFIPARMRD</sequence>
<proteinExistence type="inferred from homology"/>
<protein>
    <recommendedName>
        <fullName evidence="4">tRNA-splicing endonuclease subunit Sen2</fullName>
        <ecNumber evidence="4">4.6.1.16</ecNumber>
    </recommendedName>
</protein>
<evidence type="ECO:0000256" key="5">
    <source>
        <dbReference type="PIRSR" id="PIRSR011789-1"/>
    </source>
</evidence>
<dbReference type="GO" id="GO:0005737">
    <property type="term" value="C:cytoplasm"/>
    <property type="evidence" value="ECO:0007669"/>
    <property type="project" value="TreeGrafter"/>
</dbReference>
<dbReference type="Proteomes" id="UP000242287">
    <property type="component" value="Unassembled WGS sequence"/>
</dbReference>
<comment type="similarity">
    <text evidence="1 4">Belongs to the tRNA-intron endonuclease family.</text>
</comment>
<dbReference type="InterPro" id="IPR006676">
    <property type="entry name" value="tRNA_splic"/>
</dbReference>
<feature type="domain" description="tRNA intron endonuclease catalytic" evidence="7">
    <location>
        <begin position="258"/>
        <end position="350"/>
    </location>
</feature>
<dbReference type="GO" id="GO:0000214">
    <property type="term" value="C:tRNA-intron endonuclease complex"/>
    <property type="evidence" value="ECO:0007669"/>
    <property type="project" value="UniProtKB-UniRule"/>
</dbReference>
<keyword evidence="9" id="KW-1185">Reference proteome</keyword>
<dbReference type="PIRSF" id="PIRSF011789">
    <property type="entry name" value="tRNA_splic_SEN2"/>
    <property type="match status" value="1"/>
</dbReference>
<keyword evidence="2 4" id="KW-0819">tRNA processing</keyword>
<dbReference type="GO" id="GO:0000379">
    <property type="term" value="P:tRNA-type intron splice site recognition and cleavage"/>
    <property type="evidence" value="ECO:0007669"/>
    <property type="project" value="TreeGrafter"/>
</dbReference>
<evidence type="ECO:0000256" key="1">
    <source>
        <dbReference type="ARBA" id="ARBA00008078"/>
    </source>
</evidence>
<evidence type="ECO:0000256" key="4">
    <source>
        <dbReference type="PIRNR" id="PIRNR011789"/>
    </source>
</evidence>
<dbReference type="InterPro" id="IPR016589">
    <property type="entry name" value="tRNA_splic_SEN2"/>
</dbReference>
<comment type="function">
    <text evidence="4">Constitutes one of the two catalytic subunit of the tRNA-splicing endonuclease complex, a complex responsible for identification and cleavage of the splice sites in pre-tRNA. It cleaves pre-tRNA at the 5'- and 3'-splice sites to release the intron. The products are an intron and two tRNA half-molecules bearing 2',3'-cyclic phosphate and 5'-OH termini. There are no conserved sequences at the splice sites, but the intron is invariably located at the same site in the gene, placing the splice sites an invariant distance from the constant structural features of the tRNA body.</text>
</comment>
<dbReference type="OrthoDB" id="10249562at2759"/>
<feature type="active site" evidence="5">
    <location>
        <position position="296"/>
    </location>
</feature>
<name>A0A2A9NLT3_9AGAR</name>
<dbReference type="EC" id="4.6.1.16" evidence="4"/>
<evidence type="ECO:0000259" key="7">
    <source>
        <dbReference type="Pfam" id="PF01974"/>
    </source>
</evidence>
<evidence type="ECO:0000256" key="2">
    <source>
        <dbReference type="ARBA" id="ARBA00022694"/>
    </source>
</evidence>
<reference evidence="8 9" key="1">
    <citation type="submission" date="2014-02" db="EMBL/GenBank/DDBJ databases">
        <title>Transposable element dynamics among asymbiotic and ectomycorrhizal Amanita fungi.</title>
        <authorList>
            <consortium name="DOE Joint Genome Institute"/>
            <person name="Hess J."/>
            <person name="Skrede I."/>
            <person name="Wolfe B."/>
            <person name="LaButti K."/>
            <person name="Ohm R.A."/>
            <person name="Grigoriev I.V."/>
            <person name="Pringle A."/>
        </authorList>
    </citation>
    <scope>NUCLEOTIDE SEQUENCE [LARGE SCALE GENOMIC DNA]</scope>
    <source>
        <strain evidence="8 9">SKay4041</strain>
    </source>
</reference>
<organism evidence="8 9">
    <name type="scientific">Amanita thiersii Skay4041</name>
    <dbReference type="NCBI Taxonomy" id="703135"/>
    <lineage>
        <taxon>Eukaryota</taxon>
        <taxon>Fungi</taxon>
        <taxon>Dikarya</taxon>
        <taxon>Basidiomycota</taxon>
        <taxon>Agaricomycotina</taxon>
        <taxon>Agaricomycetes</taxon>
        <taxon>Agaricomycetidae</taxon>
        <taxon>Agaricales</taxon>
        <taxon>Pluteineae</taxon>
        <taxon>Amanitaceae</taxon>
        <taxon>Amanita</taxon>
    </lineage>
</organism>
<accession>A0A2A9NLT3</accession>
<dbReference type="PANTHER" id="PTHR21227">
    <property type="entry name" value="TRNA-SPLICING ENDONUCLEASE SUBUNIT SEN2"/>
    <property type="match status" value="1"/>
</dbReference>
<keyword evidence="3 4" id="KW-0456">Lyase</keyword>
<evidence type="ECO:0000256" key="6">
    <source>
        <dbReference type="SAM" id="MobiDB-lite"/>
    </source>
</evidence>
<dbReference type="GO" id="GO:0003676">
    <property type="term" value="F:nucleic acid binding"/>
    <property type="evidence" value="ECO:0007669"/>
    <property type="project" value="InterPro"/>
</dbReference>
<dbReference type="EMBL" id="KZ301993">
    <property type="protein sequence ID" value="PFH51048.1"/>
    <property type="molecule type" value="Genomic_DNA"/>
</dbReference>
<dbReference type="CDD" id="cd22363">
    <property type="entry name" value="tRNA-intron_lyase_C"/>
    <property type="match status" value="1"/>
</dbReference>
<feature type="active site" evidence="5">
    <location>
        <position position="343"/>
    </location>
</feature>
<feature type="active site" evidence="5">
    <location>
        <position position="288"/>
    </location>
</feature>
<gene>
    <name evidence="8" type="ORF">AMATHDRAFT_143567</name>
</gene>
<dbReference type="STRING" id="703135.A0A2A9NLT3"/>
<dbReference type="InterPro" id="IPR011856">
    <property type="entry name" value="tRNA_endonuc-like_dom_sf"/>
</dbReference>
<dbReference type="Gene3D" id="3.40.1350.10">
    <property type="match status" value="1"/>
</dbReference>
<dbReference type="InterPro" id="IPR036167">
    <property type="entry name" value="tRNA_intron_Endo_cat-like_sf"/>
</dbReference>
<evidence type="ECO:0000256" key="3">
    <source>
        <dbReference type="ARBA" id="ARBA00023239"/>
    </source>
</evidence>
<dbReference type="GO" id="GO:0000213">
    <property type="term" value="F:tRNA-intron lyase activity"/>
    <property type="evidence" value="ECO:0007669"/>
    <property type="project" value="UniProtKB-UniRule"/>
</dbReference>
<dbReference type="InterPro" id="IPR006677">
    <property type="entry name" value="tRNA_intron_Endonuc_cat-like"/>
</dbReference>
<evidence type="ECO:0000313" key="9">
    <source>
        <dbReference type="Proteomes" id="UP000242287"/>
    </source>
</evidence>
<dbReference type="Pfam" id="PF01974">
    <property type="entry name" value="tRNA_int_endo"/>
    <property type="match status" value="1"/>
</dbReference>
<dbReference type="PANTHER" id="PTHR21227:SF0">
    <property type="entry name" value="TRNA-SPLICING ENDONUCLEASE SUBUNIT SEN2"/>
    <property type="match status" value="1"/>
</dbReference>
<dbReference type="AlphaFoldDB" id="A0A2A9NLT3"/>
<dbReference type="SUPFAM" id="SSF53032">
    <property type="entry name" value="tRNA-intron endonuclease catalytic domain-like"/>
    <property type="match status" value="1"/>
</dbReference>